<dbReference type="Pfam" id="PF13783">
    <property type="entry name" value="DUF4177"/>
    <property type="match status" value="1"/>
</dbReference>
<dbReference type="AlphaFoldDB" id="A0A934QPI9"/>
<dbReference type="EMBL" id="JAENJH010000001">
    <property type="protein sequence ID" value="MBK1783736.1"/>
    <property type="molecule type" value="Genomic_DNA"/>
</dbReference>
<dbReference type="InterPro" id="IPR025234">
    <property type="entry name" value="YjzH-like"/>
</dbReference>
<dbReference type="Proteomes" id="UP000635245">
    <property type="component" value="Unassembled WGS sequence"/>
</dbReference>
<name>A0A934QPI9_9PSEU</name>
<proteinExistence type="predicted"/>
<protein>
    <submittedName>
        <fullName evidence="1">DUF4177 domain-containing protein</fullName>
    </submittedName>
</protein>
<accession>A0A934QPI9</accession>
<keyword evidence="2" id="KW-1185">Reference proteome</keyword>
<gene>
    <name evidence="1" type="ORF">JHE00_05295</name>
</gene>
<evidence type="ECO:0000313" key="2">
    <source>
        <dbReference type="Proteomes" id="UP000635245"/>
    </source>
</evidence>
<evidence type="ECO:0000313" key="1">
    <source>
        <dbReference type="EMBL" id="MBK1783736.1"/>
    </source>
</evidence>
<reference evidence="1" key="1">
    <citation type="submission" date="2020-12" db="EMBL/GenBank/DDBJ databases">
        <title>Prauserella sp. ASG 168, a novel actinomycete isolated from cave rock.</title>
        <authorList>
            <person name="Suriyachadkun C."/>
        </authorList>
    </citation>
    <scope>NUCLEOTIDE SEQUENCE</scope>
    <source>
        <strain evidence="1">ASG 168</strain>
    </source>
</reference>
<sequence>MAQFEHKILTYEMKWKGFPYSQMEKELNELGREGWESVGTIVPSIGNGQTHEISIVLKRTVG</sequence>
<dbReference type="RefSeq" id="WP_200315276.1">
    <property type="nucleotide sequence ID" value="NZ_JAENJH010000001.1"/>
</dbReference>
<comment type="caution">
    <text evidence="1">The sequence shown here is derived from an EMBL/GenBank/DDBJ whole genome shotgun (WGS) entry which is preliminary data.</text>
</comment>
<organism evidence="1 2">
    <name type="scientific">Prauserella cavernicola</name>
    <dbReference type="NCBI Taxonomy" id="2800127"/>
    <lineage>
        <taxon>Bacteria</taxon>
        <taxon>Bacillati</taxon>
        <taxon>Actinomycetota</taxon>
        <taxon>Actinomycetes</taxon>
        <taxon>Pseudonocardiales</taxon>
        <taxon>Pseudonocardiaceae</taxon>
        <taxon>Prauserella</taxon>
    </lineage>
</organism>